<accession>A0A3D8LHV6</accession>
<dbReference type="PANTHER" id="PTHR43029">
    <property type="entry name" value="AMMONIUM TRANSPORTER MEP2"/>
    <property type="match status" value="1"/>
</dbReference>
<keyword evidence="7 8" id="KW-0924">Ammonia transport</keyword>
<feature type="transmembrane region" description="Helical" evidence="8">
    <location>
        <begin position="318"/>
        <end position="334"/>
    </location>
</feature>
<dbReference type="NCBIfam" id="TIGR00836">
    <property type="entry name" value="amt"/>
    <property type="match status" value="1"/>
</dbReference>
<comment type="subcellular location">
    <subcellularLocation>
        <location evidence="8">Cell membrane</location>
        <topology evidence="8">Multi-pass membrane protein</topology>
    </subcellularLocation>
    <subcellularLocation>
        <location evidence="1">Membrane</location>
        <topology evidence="1">Multi-pass membrane protein</topology>
    </subcellularLocation>
</comment>
<dbReference type="Pfam" id="PF00909">
    <property type="entry name" value="Ammonium_transp"/>
    <property type="match status" value="1"/>
</dbReference>
<feature type="transmembrane region" description="Helical" evidence="8">
    <location>
        <begin position="346"/>
        <end position="366"/>
    </location>
</feature>
<dbReference type="InterPro" id="IPR001905">
    <property type="entry name" value="Ammonium_transpt"/>
</dbReference>
<evidence type="ECO:0000256" key="7">
    <source>
        <dbReference type="ARBA" id="ARBA00023177"/>
    </source>
</evidence>
<keyword evidence="3 8" id="KW-0813">Transport</keyword>
<dbReference type="PROSITE" id="PS01219">
    <property type="entry name" value="AMMONIUM_TRANSP"/>
    <property type="match status" value="1"/>
</dbReference>
<evidence type="ECO:0000256" key="5">
    <source>
        <dbReference type="ARBA" id="ARBA00022989"/>
    </source>
</evidence>
<evidence type="ECO:0000259" key="9">
    <source>
        <dbReference type="Pfam" id="PF00909"/>
    </source>
</evidence>
<feature type="transmembrane region" description="Helical" evidence="8">
    <location>
        <begin position="260"/>
        <end position="281"/>
    </location>
</feature>
<feature type="transmembrane region" description="Helical" evidence="8">
    <location>
        <begin position="197"/>
        <end position="217"/>
    </location>
</feature>
<keyword evidence="4 8" id="KW-0812">Transmembrane</keyword>
<sequence>MTQNLSRIPFLLLLLVVVATLVFPSVPSIENAAEIDGADTAWMLAATALVLIMTPGLAFFYGGMVRKKHVLSTMLQSFICMAIVTVLWIVFGFSLAFGESVGGVFGDPTTFFMMRGVIDGAPWPAAPTIPLLLFAMFQLKFAIITPALITGAFAERIRFTSYTVFIGLFFVFIYAPLAHMTWHPDGLLFNYGVLDFAGGTVVHMSAGWAALASAIYLKRRTDTSNHKPAHIPYVMLGTGLLWFGWFGFNAGSALGANSLAVVALATTTTASAAAAIAWIFFDAIKGRKPSVMGTCIGAVVGLVAITPAAGFVTIPHSLAIGVIAAVVSNLVVDWRTRTSLDDTLDVFPCHGVGGMVGMLLTGVFASQAVNPGNETGNGLIFGETTLFIVHLVALVGVSVFAFGGSWVLLKVTDLISTLRVTPEEEFEGLDLSQHDESLDNMDVPVPEKEKELVTSSM</sequence>
<feature type="domain" description="Ammonium transporter AmtB-like" evidence="9">
    <location>
        <begin position="41"/>
        <end position="437"/>
    </location>
</feature>
<feature type="transmembrane region" description="Helical" evidence="8">
    <location>
        <begin position="229"/>
        <end position="248"/>
    </location>
</feature>
<dbReference type="GO" id="GO:0005886">
    <property type="term" value="C:plasma membrane"/>
    <property type="evidence" value="ECO:0007669"/>
    <property type="project" value="UniProtKB-SubCell"/>
</dbReference>
<proteinExistence type="inferred from homology"/>
<dbReference type="PANTHER" id="PTHR43029:SF10">
    <property type="entry name" value="AMMONIUM TRANSPORTER MEP2"/>
    <property type="match status" value="1"/>
</dbReference>
<protein>
    <recommendedName>
        <fullName evidence="8">Ammonium transporter</fullName>
    </recommendedName>
</protein>
<comment type="caution">
    <text evidence="10">The sequence shown here is derived from an EMBL/GenBank/DDBJ whole genome shotgun (WGS) entry which is preliminary data.</text>
</comment>
<dbReference type="InterPro" id="IPR018047">
    <property type="entry name" value="Ammonium_transpt_CS"/>
</dbReference>
<keyword evidence="5 8" id="KW-1133">Transmembrane helix</keyword>
<evidence type="ECO:0000256" key="2">
    <source>
        <dbReference type="ARBA" id="ARBA00005887"/>
    </source>
</evidence>
<feature type="transmembrane region" description="Helical" evidence="8">
    <location>
        <begin position="74"/>
        <end position="97"/>
    </location>
</feature>
<evidence type="ECO:0000313" key="11">
    <source>
        <dbReference type="Proteomes" id="UP000256708"/>
    </source>
</evidence>
<feature type="transmembrane region" description="Helical" evidence="8">
    <location>
        <begin position="131"/>
        <end position="152"/>
    </location>
</feature>
<dbReference type="Proteomes" id="UP000256708">
    <property type="component" value="Unassembled WGS sequence"/>
</dbReference>
<dbReference type="InterPro" id="IPR024041">
    <property type="entry name" value="NH4_transpt_AmtB-like_dom"/>
</dbReference>
<reference evidence="11" key="1">
    <citation type="submission" date="2018-08" db="EMBL/GenBank/DDBJ databases">
        <authorList>
            <person name="Liu Z.-W."/>
            <person name="Du Z.-J."/>
        </authorList>
    </citation>
    <scope>NUCLEOTIDE SEQUENCE [LARGE SCALE GENOMIC DNA]</scope>
    <source>
        <strain evidence="11">H4X</strain>
    </source>
</reference>
<gene>
    <name evidence="10" type="ORF">DXT99_03330</name>
</gene>
<organism evidence="10 11">
    <name type="scientific">Pontibacter diazotrophicus</name>
    <dbReference type="NCBI Taxonomy" id="1400979"/>
    <lineage>
        <taxon>Bacteria</taxon>
        <taxon>Pseudomonadati</taxon>
        <taxon>Bacteroidota</taxon>
        <taxon>Cytophagia</taxon>
        <taxon>Cytophagales</taxon>
        <taxon>Hymenobacteraceae</taxon>
        <taxon>Pontibacter</taxon>
    </lineage>
</organism>
<comment type="similarity">
    <text evidence="2 8">Belongs to the ammonia transporter channel (TC 1.A.11.2) family.</text>
</comment>
<dbReference type="RefSeq" id="WP_115564098.1">
    <property type="nucleotide sequence ID" value="NZ_QRGR01000003.1"/>
</dbReference>
<keyword evidence="11" id="KW-1185">Reference proteome</keyword>
<feature type="transmembrane region" description="Helical" evidence="8">
    <location>
        <begin position="293"/>
        <end position="312"/>
    </location>
</feature>
<dbReference type="InterPro" id="IPR029020">
    <property type="entry name" value="Ammonium/urea_transptr"/>
</dbReference>
<keyword evidence="6 8" id="KW-0472">Membrane</keyword>
<dbReference type="EMBL" id="QRGR01000003">
    <property type="protein sequence ID" value="RDV16824.1"/>
    <property type="molecule type" value="Genomic_DNA"/>
</dbReference>
<evidence type="ECO:0000256" key="1">
    <source>
        <dbReference type="ARBA" id="ARBA00004141"/>
    </source>
</evidence>
<dbReference type="GO" id="GO:0008519">
    <property type="term" value="F:ammonium channel activity"/>
    <property type="evidence" value="ECO:0007669"/>
    <property type="project" value="InterPro"/>
</dbReference>
<evidence type="ECO:0000256" key="4">
    <source>
        <dbReference type="ARBA" id="ARBA00022692"/>
    </source>
</evidence>
<dbReference type="SUPFAM" id="SSF111352">
    <property type="entry name" value="Ammonium transporter"/>
    <property type="match status" value="1"/>
</dbReference>
<dbReference type="OrthoDB" id="9814202at2"/>
<dbReference type="AlphaFoldDB" id="A0A3D8LHV6"/>
<evidence type="ECO:0000256" key="8">
    <source>
        <dbReference type="RuleBase" id="RU362002"/>
    </source>
</evidence>
<feature type="transmembrane region" description="Helical" evidence="8">
    <location>
        <begin position="42"/>
        <end position="62"/>
    </location>
</feature>
<evidence type="ECO:0000256" key="3">
    <source>
        <dbReference type="ARBA" id="ARBA00022448"/>
    </source>
</evidence>
<feature type="transmembrane region" description="Helical" evidence="8">
    <location>
        <begin position="386"/>
        <end position="409"/>
    </location>
</feature>
<name>A0A3D8LHV6_9BACT</name>
<evidence type="ECO:0000313" key="10">
    <source>
        <dbReference type="EMBL" id="RDV16824.1"/>
    </source>
</evidence>
<dbReference type="Gene3D" id="1.10.3430.10">
    <property type="entry name" value="Ammonium transporter AmtB like domains"/>
    <property type="match status" value="1"/>
</dbReference>
<feature type="transmembrane region" description="Helical" evidence="8">
    <location>
        <begin position="159"/>
        <end position="177"/>
    </location>
</feature>
<evidence type="ECO:0000256" key="6">
    <source>
        <dbReference type="ARBA" id="ARBA00023136"/>
    </source>
</evidence>